<dbReference type="Pfam" id="PF00069">
    <property type="entry name" value="Pkinase"/>
    <property type="match status" value="1"/>
</dbReference>
<dbReference type="Pfam" id="PF00640">
    <property type="entry name" value="PID"/>
    <property type="match status" value="1"/>
</dbReference>
<feature type="region of interest" description="Disordered" evidence="7">
    <location>
        <begin position="241"/>
        <end position="278"/>
    </location>
</feature>
<dbReference type="GO" id="GO:0007268">
    <property type="term" value="P:chemical synaptic transmission"/>
    <property type="evidence" value="ECO:0007669"/>
    <property type="project" value="TreeGrafter"/>
</dbReference>
<dbReference type="GO" id="GO:0005737">
    <property type="term" value="C:cytoplasm"/>
    <property type="evidence" value="ECO:0007669"/>
    <property type="project" value="TreeGrafter"/>
</dbReference>
<keyword evidence="5 6" id="KW-0067">ATP-binding</keyword>
<accession>A0AAF5DGF4</accession>
<feature type="compositionally biased region" description="Polar residues" evidence="7">
    <location>
        <begin position="627"/>
        <end position="641"/>
    </location>
</feature>
<dbReference type="GO" id="GO:0043197">
    <property type="term" value="C:dendritic spine"/>
    <property type="evidence" value="ECO:0007669"/>
    <property type="project" value="TreeGrafter"/>
</dbReference>
<evidence type="ECO:0000256" key="2">
    <source>
        <dbReference type="ARBA" id="ARBA00022553"/>
    </source>
</evidence>
<dbReference type="PROSITE" id="PS00107">
    <property type="entry name" value="PROTEIN_KINASE_ATP"/>
    <property type="match status" value="1"/>
</dbReference>
<feature type="compositionally biased region" description="Basic and acidic residues" evidence="7">
    <location>
        <begin position="256"/>
        <end position="278"/>
    </location>
</feature>
<feature type="compositionally biased region" description="Polar residues" evidence="7">
    <location>
        <begin position="35"/>
        <end position="55"/>
    </location>
</feature>
<dbReference type="GO" id="GO:0005886">
    <property type="term" value="C:plasma membrane"/>
    <property type="evidence" value="ECO:0007669"/>
    <property type="project" value="TreeGrafter"/>
</dbReference>
<feature type="domain" description="PID" evidence="8">
    <location>
        <begin position="783"/>
        <end position="963"/>
    </location>
</feature>
<dbReference type="Gene3D" id="2.30.42.10">
    <property type="match status" value="2"/>
</dbReference>
<dbReference type="FunFam" id="2.30.42.10:FF:000007">
    <property type="entry name" value="Amyloid beta A4 protein-binding family A member"/>
    <property type="match status" value="1"/>
</dbReference>
<keyword evidence="3" id="KW-0677">Repeat</keyword>
<dbReference type="Proteomes" id="UP000035681">
    <property type="component" value="Unplaced"/>
</dbReference>
<evidence type="ECO:0000313" key="11">
    <source>
        <dbReference type="Proteomes" id="UP000035681"/>
    </source>
</evidence>
<evidence type="ECO:0000256" key="1">
    <source>
        <dbReference type="ARBA" id="ARBA00022448"/>
    </source>
</evidence>
<evidence type="ECO:0000259" key="8">
    <source>
        <dbReference type="PROSITE" id="PS01179"/>
    </source>
</evidence>
<dbReference type="Gene3D" id="2.30.29.30">
    <property type="entry name" value="Pleckstrin-homology domain (PH domain)/Phosphotyrosine-binding domain (PTB)"/>
    <property type="match status" value="1"/>
</dbReference>
<dbReference type="CDD" id="cd06720">
    <property type="entry name" value="PDZ1_APBA1_3-like"/>
    <property type="match status" value="1"/>
</dbReference>
<dbReference type="PROSITE" id="PS50011">
    <property type="entry name" value="PROTEIN_KINASE_DOM"/>
    <property type="match status" value="1"/>
</dbReference>
<dbReference type="CDD" id="cd06793">
    <property type="entry name" value="PDZ2_APBA1_3-like"/>
    <property type="match status" value="1"/>
</dbReference>
<dbReference type="PANTHER" id="PTHR12345:SF16">
    <property type="entry name" value="X11L, ISOFORM F-RELATED"/>
    <property type="match status" value="1"/>
</dbReference>
<dbReference type="InterPro" id="IPR000719">
    <property type="entry name" value="Prot_kinase_dom"/>
</dbReference>
<dbReference type="PROSITE" id="PS01179">
    <property type="entry name" value="PID"/>
    <property type="match status" value="1"/>
</dbReference>
<protein>
    <submittedName>
        <fullName evidence="12">Protein lin-10</fullName>
    </submittedName>
</protein>
<dbReference type="SMART" id="SM00220">
    <property type="entry name" value="S_TKc"/>
    <property type="match status" value="1"/>
</dbReference>
<dbReference type="PROSITE" id="PS00108">
    <property type="entry name" value="PROTEIN_KINASE_ST"/>
    <property type="match status" value="1"/>
</dbReference>
<evidence type="ECO:0000259" key="9">
    <source>
        <dbReference type="PROSITE" id="PS50011"/>
    </source>
</evidence>
<dbReference type="GO" id="GO:0005524">
    <property type="term" value="F:ATP binding"/>
    <property type="evidence" value="ECO:0007669"/>
    <property type="project" value="UniProtKB-UniRule"/>
</dbReference>
<reference evidence="12" key="1">
    <citation type="submission" date="2024-02" db="UniProtKB">
        <authorList>
            <consortium name="WormBaseParasite"/>
        </authorList>
    </citation>
    <scope>IDENTIFICATION</scope>
</reference>
<feature type="domain" description="PDZ" evidence="10">
    <location>
        <begin position="1067"/>
        <end position="1143"/>
    </location>
</feature>
<keyword evidence="11" id="KW-1185">Reference proteome</keyword>
<feature type="region of interest" description="Disordered" evidence="7">
    <location>
        <begin position="723"/>
        <end position="768"/>
    </location>
</feature>
<feature type="region of interest" description="Disordered" evidence="7">
    <location>
        <begin position="595"/>
        <end position="677"/>
    </location>
</feature>
<feature type="compositionally biased region" description="Basic and acidic residues" evidence="7">
    <location>
        <begin position="653"/>
        <end position="677"/>
    </location>
</feature>
<dbReference type="SUPFAM" id="SSF50729">
    <property type="entry name" value="PH domain-like"/>
    <property type="match status" value="1"/>
</dbReference>
<feature type="compositionally biased region" description="Low complexity" evidence="7">
    <location>
        <begin position="125"/>
        <end position="161"/>
    </location>
</feature>
<evidence type="ECO:0000256" key="5">
    <source>
        <dbReference type="ARBA" id="ARBA00022840"/>
    </source>
</evidence>
<evidence type="ECO:0000259" key="10">
    <source>
        <dbReference type="PROSITE" id="PS50106"/>
    </source>
</evidence>
<dbReference type="InterPro" id="IPR011993">
    <property type="entry name" value="PH-like_dom_sf"/>
</dbReference>
<organism evidence="11 12">
    <name type="scientific">Strongyloides stercoralis</name>
    <name type="common">Threadworm</name>
    <dbReference type="NCBI Taxonomy" id="6248"/>
    <lineage>
        <taxon>Eukaryota</taxon>
        <taxon>Metazoa</taxon>
        <taxon>Ecdysozoa</taxon>
        <taxon>Nematoda</taxon>
        <taxon>Chromadorea</taxon>
        <taxon>Rhabditida</taxon>
        <taxon>Tylenchina</taxon>
        <taxon>Panagrolaimomorpha</taxon>
        <taxon>Strongyloidoidea</taxon>
        <taxon>Strongyloididae</taxon>
        <taxon>Strongyloides</taxon>
    </lineage>
</organism>
<dbReference type="InterPro" id="IPR017441">
    <property type="entry name" value="Protein_kinase_ATP_BS"/>
</dbReference>
<dbReference type="InterPro" id="IPR001478">
    <property type="entry name" value="PDZ"/>
</dbReference>
<name>A0AAF5DGF4_STRER</name>
<dbReference type="SMART" id="SM00462">
    <property type="entry name" value="PTB"/>
    <property type="match status" value="1"/>
</dbReference>
<dbReference type="InterPro" id="IPR011009">
    <property type="entry name" value="Kinase-like_dom_sf"/>
</dbReference>
<keyword evidence="1" id="KW-0813">Transport</keyword>
<dbReference type="Pfam" id="PF00595">
    <property type="entry name" value="PDZ"/>
    <property type="match status" value="2"/>
</dbReference>
<keyword evidence="2" id="KW-0597">Phosphoprotein</keyword>
<dbReference type="Gene3D" id="1.10.510.10">
    <property type="entry name" value="Transferase(Phosphotransferase) domain 1"/>
    <property type="match status" value="1"/>
</dbReference>
<sequence length="1523" mass="169161">YGAIINSTYKLTTVNMTTSSNFDEIQQIHHERGNESTNASSDTSPSKFSQISTNSDNSQVSQILSSLQTTIPQPNISDITPDKYQEVISQYMQSIMSAAANRFQQDPSAAAAFLAQQSALLQTTSPLTSLSSPSKISTNNSIESISMSSSPIPINNSSDNNDAQKQLDTIEFDESPSTLQDMSQKIVTSEIDKLTILDDDKSVNLTNNYSRVDDVVFDEECIKDQNNHSVENDKKVGLEIANPSLSSPENDVQVKGNDKPSECTKKSSVKEDDPHTSELIKKQMNEIDKEISRKSKNKNIRKIGEQELAQLLSSISTEIDENNKSPSFPTYSQSNNMLQNSNVHQLNISHNTSDSSGFSVNSHINTNNSQATLPYSSVAKNIPSVDNLSQKPTLKSLQTSFSPPTNIVQPEHNVFSGATFYSSQGMSFNPQETSNIVSSTSNEQPGIIPFVPSQHTNISGTSSSNMPYSPSMPYFNGQPHHQTMTNSNSSNSINRYNPFLGSPETPNHFQPYPMSHCLQQTSQTQEKNREFYNPLSCSQSSLPSAAPPQLSNITSELAAEILSQLHQNPTLLENIANSAPNSAAQSAASILLQATTSKPSPDGTGNGSSNNNGQLTKLPPPPAAGSKIQTGRSNLITSTHPPTKCSLSHKKKSSQEWEENKNETGGKEKYIRVSDDKENTDRESGIWIIRDRVNNNNDSTEGSGIPSLPSEQDIYATINDDGVAEEEEVETDKLLSKTSTTTTKHSPKMNSYPGHSSHSAKKSASSSSKKEVLIYEPSVLIEGVLFRAKYLGSTQLVCDGRPSKSSRMSQAQEAVARVKAPEGEIQPSTEIDLFISTEKIMVLNTDLQRISDTDVRQDILMDHALRTISYIADIGDLVVLMARRMSNSPSLDDSDGTETIKKTPRVICHVFESDEAAFIAQSIGQAFQVAYVEFLRANGIEDPTYLREIDYQEVLNSQELLGEELEMFARKETQKDVIVPKKVGEQLGIVVVESGWGSMLPTVVVANLAPGGAASRSNQLNIGDQIIAINGISLVGLPLAAAQQNIRNAKTSTAVRLTVVSTPPVVEVRIKRPDTKYQLGFSVQNGVICSLLRGGIAERGGIRVGHRIIEINHQSVVAVAHEKIVNILATATGEIHMKTMPTSIMNISSVEEDDNCLNNYLEDCETACCNKESYYYFGQTDYTQQSDVKEKISTAKENYLSRCLSQISSNVSYISIQSFSESQFGDEFFQTLIYSRLPHHYLGSLIGEGGFGKVYEVYSMKSDKRYAVKMIKNKSSFLLEYKLIMKTMAISKDYFCKLYMAYCKRDGAFLVLSLEGKDLKSVMISLPKKKFSSHTLLRLALQMLLAIETFHRTGYVHQDIKLANFVLANGPRSRIKMIDFGIAKKYKHSDGSIIPEDKYPKPRNYVGTLNYCSLRVHNLFHSSPRDDIESWLYCVIQTIDGKLPWHIESKGDKDVIAEMKKDLRLWSKEKLKEHKFHAFHKLFIVIDKWEYYDEVNYKYLKEFLKKLMITNDINYDAKYDWEI</sequence>
<feature type="region of interest" description="Disordered" evidence="7">
    <location>
        <begin position="125"/>
        <end position="162"/>
    </location>
</feature>
<feature type="binding site" evidence="6">
    <location>
        <position position="1269"/>
    </location>
    <ligand>
        <name>ATP</name>
        <dbReference type="ChEBI" id="CHEBI:30616"/>
    </ligand>
</feature>
<evidence type="ECO:0000256" key="7">
    <source>
        <dbReference type="SAM" id="MobiDB-lite"/>
    </source>
</evidence>
<dbReference type="PANTHER" id="PTHR12345">
    <property type="entry name" value="SYNTENIN RELATED"/>
    <property type="match status" value="1"/>
</dbReference>
<dbReference type="SUPFAM" id="SSF56112">
    <property type="entry name" value="Protein kinase-like (PK-like)"/>
    <property type="match status" value="1"/>
</dbReference>
<dbReference type="CDD" id="cd01208">
    <property type="entry name" value="PTB_X11"/>
    <property type="match status" value="1"/>
</dbReference>
<dbReference type="InterPro" id="IPR051230">
    <property type="entry name" value="APP-Binding"/>
</dbReference>
<dbReference type="GO" id="GO:0004672">
    <property type="term" value="F:protein kinase activity"/>
    <property type="evidence" value="ECO:0007669"/>
    <property type="project" value="InterPro"/>
</dbReference>
<keyword evidence="4 6" id="KW-0547">Nucleotide-binding</keyword>
<proteinExistence type="predicted"/>
<dbReference type="WBParaSite" id="TCONS_00011223.p1">
    <property type="protein sequence ID" value="TCONS_00011223.p1"/>
    <property type="gene ID" value="XLOC_005432"/>
</dbReference>
<dbReference type="InterPro" id="IPR008271">
    <property type="entry name" value="Ser/Thr_kinase_AS"/>
</dbReference>
<dbReference type="PROSITE" id="PS50106">
    <property type="entry name" value="PDZ"/>
    <property type="match status" value="2"/>
</dbReference>
<dbReference type="FunFam" id="2.30.29.30:FF:000207">
    <property type="entry name" value="Protein CBR-LIN-10, isoform a"/>
    <property type="match status" value="1"/>
</dbReference>
<feature type="region of interest" description="Disordered" evidence="7">
    <location>
        <begin position="31"/>
        <end position="55"/>
    </location>
</feature>
<dbReference type="InterPro" id="IPR006020">
    <property type="entry name" value="PTB/PI_dom"/>
</dbReference>
<dbReference type="InterPro" id="IPR036034">
    <property type="entry name" value="PDZ_sf"/>
</dbReference>
<evidence type="ECO:0000256" key="4">
    <source>
        <dbReference type="ARBA" id="ARBA00022741"/>
    </source>
</evidence>
<dbReference type="SMART" id="SM00228">
    <property type="entry name" value="PDZ"/>
    <property type="match status" value="2"/>
</dbReference>
<feature type="domain" description="Protein kinase" evidence="9">
    <location>
        <begin position="1240"/>
        <end position="1523"/>
    </location>
</feature>
<evidence type="ECO:0000313" key="12">
    <source>
        <dbReference type="WBParaSite" id="TCONS_00011223.p1"/>
    </source>
</evidence>
<dbReference type="SUPFAM" id="SSF50156">
    <property type="entry name" value="PDZ domain-like"/>
    <property type="match status" value="2"/>
</dbReference>
<evidence type="ECO:0000256" key="6">
    <source>
        <dbReference type="PROSITE-ProRule" id="PRU10141"/>
    </source>
</evidence>
<dbReference type="AlphaFoldDB" id="A0AAF5DGF4"/>
<evidence type="ECO:0000256" key="3">
    <source>
        <dbReference type="ARBA" id="ARBA00022737"/>
    </source>
</evidence>
<feature type="domain" description="PDZ" evidence="10">
    <location>
        <begin position="976"/>
        <end position="1061"/>
    </location>
</feature>